<dbReference type="Proteomes" id="UP000886047">
    <property type="component" value="Unassembled WGS sequence"/>
</dbReference>
<dbReference type="GO" id="GO:0016887">
    <property type="term" value="F:ATP hydrolysis activity"/>
    <property type="evidence" value="ECO:0007669"/>
    <property type="project" value="InterPro"/>
</dbReference>
<dbReference type="GO" id="GO:0005886">
    <property type="term" value="C:plasma membrane"/>
    <property type="evidence" value="ECO:0007669"/>
    <property type="project" value="TreeGrafter"/>
</dbReference>
<keyword evidence="3 6" id="KW-0067">ATP-binding</keyword>
<dbReference type="Pfam" id="PF00005">
    <property type="entry name" value="ABC_tran"/>
    <property type="match status" value="1"/>
</dbReference>
<comment type="caution">
    <text evidence="6">The sequence shown here is derived from an EMBL/GenBank/DDBJ whole genome shotgun (WGS) entry which is preliminary data.</text>
</comment>
<name>A0A831LMN6_9BACT</name>
<dbReference type="AlphaFoldDB" id="A0A831LMN6"/>
<evidence type="ECO:0000259" key="5">
    <source>
        <dbReference type="PROSITE" id="PS50893"/>
    </source>
</evidence>
<dbReference type="InterPro" id="IPR003439">
    <property type="entry name" value="ABC_transporter-like_ATP-bd"/>
</dbReference>
<dbReference type="GO" id="GO:0022857">
    <property type="term" value="F:transmembrane transporter activity"/>
    <property type="evidence" value="ECO:0007669"/>
    <property type="project" value="TreeGrafter"/>
</dbReference>
<protein>
    <submittedName>
        <fullName evidence="6">ABC transporter ATP-binding protein</fullName>
    </submittedName>
</protein>
<evidence type="ECO:0000256" key="4">
    <source>
        <dbReference type="ARBA" id="ARBA00038388"/>
    </source>
</evidence>
<dbReference type="InterPro" id="IPR003593">
    <property type="entry name" value="AAA+_ATPase"/>
</dbReference>
<dbReference type="PANTHER" id="PTHR24220:SF689">
    <property type="entry name" value="LIPOPROTEIN-RELEASING SYSTEM ATP-BINDING PROTEIN LOLD"/>
    <property type="match status" value="1"/>
</dbReference>
<evidence type="ECO:0000256" key="2">
    <source>
        <dbReference type="ARBA" id="ARBA00022741"/>
    </source>
</evidence>
<organism evidence="6">
    <name type="scientific">Mariniphaga anaerophila</name>
    <dbReference type="NCBI Taxonomy" id="1484053"/>
    <lineage>
        <taxon>Bacteria</taxon>
        <taxon>Pseudomonadati</taxon>
        <taxon>Bacteroidota</taxon>
        <taxon>Bacteroidia</taxon>
        <taxon>Marinilabiliales</taxon>
        <taxon>Prolixibacteraceae</taxon>
        <taxon>Mariniphaga</taxon>
    </lineage>
</organism>
<keyword evidence="2" id="KW-0547">Nucleotide-binding</keyword>
<dbReference type="SUPFAM" id="SSF52540">
    <property type="entry name" value="P-loop containing nucleoside triphosphate hydrolases"/>
    <property type="match status" value="1"/>
</dbReference>
<dbReference type="Gene3D" id="3.40.50.300">
    <property type="entry name" value="P-loop containing nucleotide triphosphate hydrolases"/>
    <property type="match status" value="1"/>
</dbReference>
<dbReference type="SMART" id="SM00382">
    <property type="entry name" value="AAA"/>
    <property type="match status" value="1"/>
</dbReference>
<dbReference type="InterPro" id="IPR017911">
    <property type="entry name" value="MacB-like_ATP-bd"/>
</dbReference>
<proteinExistence type="inferred from homology"/>
<evidence type="ECO:0000313" key="6">
    <source>
        <dbReference type="EMBL" id="HDR52483.1"/>
    </source>
</evidence>
<feature type="domain" description="ABC transporter" evidence="5">
    <location>
        <begin position="4"/>
        <end position="225"/>
    </location>
</feature>
<reference evidence="6" key="1">
    <citation type="journal article" date="2020" name="mSystems">
        <title>Genome- and Community-Level Interaction Insights into Carbon Utilization and Element Cycling Functions of Hydrothermarchaeota in Hydrothermal Sediment.</title>
        <authorList>
            <person name="Zhou Z."/>
            <person name="Liu Y."/>
            <person name="Xu W."/>
            <person name="Pan J."/>
            <person name="Luo Z.H."/>
            <person name="Li M."/>
        </authorList>
    </citation>
    <scope>NUCLEOTIDE SEQUENCE [LARGE SCALE GENOMIC DNA]</scope>
    <source>
        <strain evidence="6">SpSt-1217</strain>
    </source>
</reference>
<dbReference type="InterPro" id="IPR015854">
    <property type="entry name" value="ABC_transpr_LolD-like"/>
</dbReference>
<evidence type="ECO:0000256" key="3">
    <source>
        <dbReference type="ARBA" id="ARBA00022840"/>
    </source>
</evidence>
<dbReference type="EMBL" id="DSDK01000714">
    <property type="protein sequence ID" value="HDR52483.1"/>
    <property type="molecule type" value="Genomic_DNA"/>
</dbReference>
<accession>A0A831LMN6</accession>
<dbReference type="GO" id="GO:0098796">
    <property type="term" value="C:membrane protein complex"/>
    <property type="evidence" value="ECO:0007669"/>
    <property type="project" value="UniProtKB-ARBA"/>
</dbReference>
<sequence length="225" mass="24947">MMLLQLQNITKGYGEPGTHSYRPVLKELVLEAGKGEKIAIVGPSGSGKTTLLNLIGALDQPEKGKILFNGKEITGYSKTELANFRNQHLGFIFQLHHLMPQLTLMENVLLPLLPQGKNISKEHKEWAEHLIQKVGIWEQREQKPSQLSGGECQRTAVVRALINKPELLLADEPTGALDEENANALTELLVNLSEEEGVTLINVTHATTQADRMDKKYTLKNGKLV</sequence>
<keyword evidence="1" id="KW-0813">Transport</keyword>
<dbReference type="GO" id="GO:0005524">
    <property type="term" value="F:ATP binding"/>
    <property type="evidence" value="ECO:0007669"/>
    <property type="project" value="UniProtKB-KW"/>
</dbReference>
<gene>
    <name evidence="6" type="ORF">ENN90_12835</name>
</gene>
<dbReference type="PANTHER" id="PTHR24220">
    <property type="entry name" value="IMPORT ATP-BINDING PROTEIN"/>
    <property type="match status" value="1"/>
</dbReference>
<evidence type="ECO:0000256" key="1">
    <source>
        <dbReference type="ARBA" id="ARBA00022448"/>
    </source>
</evidence>
<comment type="similarity">
    <text evidence="4">Belongs to the ABC transporter superfamily. Macrolide exporter (TC 3.A.1.122) family.</text>
</comment>
<dbReference type="CDD" id="cd03255">
    <property type="entry name" value="ABC_MJ0796_LolCDE_FtsE"/>
    <property type="match status" value="1"/>
</dbReference>
<dbReference type="PROSITE" id="PS50893">
    <property type="entry name" value="ABC_TRANSPORTER_2"/>
    <property type="match status" value="1"/>
</dbReference>
<dbReference type="FunFam" id="3.40.50.300:FF:000032">
    <property type="entry name" value="Export ABC transporter ATP-binding protein"/>
    <property type="match status" value="1"/>
</dbReference>
<dbReference type="InterPro" id="IPR027417">
    <property type="entry name" value="P-loop_NTPase"/>
</dbReference>